<keyword evidence="3" id="KW-1185">Reference proteome</keyword>
<dbReference type="EMBL" id="QFZK01000007">
    <property type="protein sequence ID" value="RFO96608.1"/>
    <property type="molecule type" value="Genomic_DNA"/>
</dbReference>
<dbReference type="OrthoDB" id="8527419at2"/>
<evidence type="ECO:0000313" key="2">
    <source>
        <dbReference type="EMBL" id="RFO96608.1"/>
    </source>
</evidence>
<dbReference type="Pfam" id="PF16036">
    <property type="entry name" value="Chalcone_3"/>
    <property type="match status" value="1"/>
</dbReference>
<proteinExistence type="predicted"/>
<sequence length="191" mass="20634">MQAVAVCALGGLALGVTPVGLHIAQAADAPLTTPVLLAELATDLPGAQALGSATLRFLGLQVYEARLWVPSGFNPSAYAQSPFGLELNYFRSLRGRLIAERSLKEMQRQGKLSPQREQAWLQAMEQTFPDVNAGDRITGLHTPGVGARFWFNGRSLPAVRDADFSRVFFGIWLSEASSEPQMRKALLGLPA</sequence>
<evidence type="ECO:0000313" key="3">
    <source>
        <dbReference type="Proteomes" id="UP000260665"/>
    </source>
</evidence>
<comment type="caution">
    <text evidence="2">The sequence shown here is derived from an EMBL/GenBank/DDBJ whole genome shotgun (WGS) entry which is preliminary data.</text>
</comment>
<feature type="domain" description="Chalcone isomerase" evidence="1">
    <location>
        <begin position="60"/>
        <end position="188"/>
    </location>
</feature>
<organism evidence="2 3">
    <name type="scientific">Rhodoferax lacus</name>
    <dbReference type="NCBI Taxonomy" id="2184758"/>
    <lineage>
        <taxon>Bacteria</taxon>
        <taxon>Pseudomonadati</taxon>
        <taxon>Pseudomonadota</taxon>
        <taxon>Betaproteobacteria</taxon>
        <taxon>Burkholderiales</taxon>
        <taxon>Comamonadaceae</taxon>
        <taxon>Rhodoferax</taxon>
    </lineage>
</organism>
<protein>
    <recommendedName>
        <fullName evidence="1">Chalcone isomerase domain-containing protein</fullName>
    </recommendedName>
</protein>
<reference evidence="2 3" key="1">
    <citation type="submission" date="2018-05" db="EMBL/GenBank/DDBJ databases">
        <title>Rhodoferax soyangensis sp.nov., isolated from an oligotrophic freshwater lake.</title>
        <authorList>
            <person name="Park M."/>
        </authorList>
    </citation>
    <scope>NUCLEOTIDE SEQUENCE [LARGE SCALE GENOMIC DNA]</scope>
    <source>
        <strain evidence="2 3">IMCC26218</strain>
    </source>
</reference>
<dbReference type="AlphaFoldDB" id="A0A3E1RB77"/>
<name>A0A3E1RB77_9BURK</name>
<gene>
    <name evidence="2" type="ORF">DIC66_13050</name>
</gene>
<evidence type="ECO:0000259" key="1">
    <source>
        <dbReference type="Pfam" id="PF16036"/>
    </source>
</evidence>
<accession>A0A3E1RB77</accession>
<dbReference type="Proteomes" id="UP000260665">
    <property type="component" value="Unassembled WGS sequence"/>
</dbReference>
<dbReference type="InterPro" id="IPR016087">
    <property type="entry name" value="Chalcone_isomerase"/>
</dbReference>